<evidence type="ECO:0000313" key="3">
    <source>
        <dbReference type="RefSeq" id="XP_017681949.1"/>
    </source>
</evidence>
<proteinExistence type="predicted"/>
<dbReference type="OrthoDB" id="413900at2759"/>
<dbReference type="InterPro" id="IPR036691">
    <property type="entry name" value="Endo/exonu/phosph_ase_sf"/>
</dbReference>
<dbReference type="PANTHER" id="PTHR23227">
    <property type="entry name" value="BUCENTAUR RELATED"/>
    <property type="match status" value="1"/>
</dbReference>
<feature type="non-terminal residue" evidence="3">
    <location>
        <position position="1"/>
    </location>
</feature>
<dbReference type="CDD" id="cd09076">
    <property type="entry name" value="L1-EN"/>
    <property type="match status" value="1"/>
</dbReference>
<dbReference type="GeneID" id="108502965"/>
<protein>
    <submittedName>
        <fullName evidence="3">Craniofacial development protein 2-like</fullName>
    </submittedName>
</protein>
<dbReference type="InterPro" id="IPR027124">
    <property type="entry name" value="Swc5/CFDP1/2"/>
</dbReference>
<organism evidence="2 3">
    <name type="scientific">Lepidothrix coronata</name>
    <name type="common">blue-crowned manakin</name>
    <dbReference type="NCBI Taxonomy" id="321398"/>
    <lineage>
        <taxon>Eukaryota</taxon>
        <taxon>Metazoa</taxon>
        <taxon>Chordata</taxon>
        <taxon>Craniata</taxon>
        <taxon>Vertebrata</taxon>
        <taxon>Euteleostomi</taxon>
        <taxon>Archelosauria</taxon>
        <taxon>Archosauria</taxon>
        <taxon>Dinosauria</taxon>
        <taxon>Saurischia</taxon>
        <taxon>Theropoda</taxon>
        <taxon>Coelurosauria</taxon>
        <taxon>Aves</taxon>
        <taxon>Neognathae</taxon>
        <taxon>Neoaves</taxon>
        <taxon>Telluraves</taxon>
        <taxon>Australaves</taxon>
        <taxon>Passeriformes</taxon>
        <taxon>Pipridae</taxon>
        <taxon>Lepidothrix</taxon>
    </lineage>
</organism>
<evidence type="ECO:0000313" key="2">
    <source>
        <dbReference type="Proteomes" id="UP000504624"/>
    </source>
</evidence>
<feature type="domain" description="Endonuclease/exonuclease/phosphatase" evidence="1">
    <location>
        <begin position="9"/>
        <end position="236"/>
    </location>
</feature>
<sequence length="280" mass="31905">VPKLTLACWNIRTMLDSAGSGCPDQRSALIAHELARLNIDIAAFSEVCLHEEGSLREHGAGYTLFWSGKPRTEKHLSGVGFMIKNSILPKLKNLPTGHSDRIISLRLPLHDNQHVVLFSIYAPTLQADPAKKDKFYTDLRRLTQKVPADDKIIILGDFNARVGKNFEAWKGILGKHGVGNCNDNGQLLLEFCAEQQLTVTNIIFQQKDSLKTTWMHPRSKHWYLIDYVLVRRKDVRDVLHTGDHKRSYQGRPDAFWDNLHWLYEIHGGSWEAEEVELTCS</sequence>
<dbReference type="RefSeq" id="XP_017681949.1">
    <property type="nucleotide sequence ID" value="XM_017826460.1"/>
</dbReference>
<dbReference type="SUPFAM" id="SSF56219">
    <property type="entry name" value="DNase I-like"/>
    <property type="match status" value="1"/>
</dbReference>
<dbReference type="GO" id="GO:0003824">
    <property type="term" value="F:catalytic activity"/>
    <property type="evidence" value="ECO:0007669"/>
    <property type="project" value="InterPro"/>
</dbReference>
<dbReference type="AlphaFoldDB" id="A0A6J0I7R7"/>
<keyword evidence="2" id="KW-1185">Reference proteome</keyword>
<gene>
    <name evidence="3" type="primary">LOC108502965</name>
</gene>
<dbReference type="Gene3D" id="3.60.10.10">
    <property type="entry name" value="Endonuclease/exonuclease/phosphatase"/>
    <property type="match status" value="1"/>
</dbReference>
<dbReference type="Proteomes" id="UP000504624">
    <property type="component" value="Unplaced"/>
</dbReference>
<evidence type="ECO:0000259" key="1">
    <source>
        <dbReference type="Pfam" id="PF03372"/>
    </source>
</evidence>
<reference evidence="3" key="1">
    <citation type="submission" date="2025-08" db="UniProtKB">
        <authorList>
            <consortium name="RefSeq"/>
        </authorList>
    </citation>
    <scope>IDENTIFICATION</scope>
</reference>
<dbReference type="Pfam" id="PF03372">
    <property type="entry name" value="Exo_endo_phos"/>
    <property type="match status" value="1"/>
</dbReference>
<dbReference type="PANTHER" id="PTHR23227:SF84">
    <property type="entry name" value="ENDONUCLEASE_EXONUCLEASE_PHOSPHATASE DOMAIN-CONTAINING PROTEIN"/>
    <property type="match status" value="1"/>
</dbReference>
<accession>A0A6J0I7R7</accession>
<dbReference type="InterPro" id="IPR005135">
    <property type="entry name" value="Endo/exonuclease/phosphatase"/>
</dbReference>
<name>A0A6J0I7R7_9PASS</name>